<protein>
    <submittedName>
        <fullName evidence="18">Membrane peptidoglycan carboxypeptidase</fullName>
    </submittedName>
</protein>
<dbReference type="GO" id="GO:0030288">
    <property type="term" value="C:outer membrane-bounded periplasmic space"/>
    <property type="evidence" value="ECO:0007669"/>
    <property type="project" value="TreeGrafter"/>
</dbReference>
<keyword evidence="15" id="KW-1133">Transmembrane helix</keyword>
<keyword evidence="9" id="KW-0573">Peptidoglycan synthesis</keyword>
<dbReference type="EMBL" id="JACHMM010000001">
    <property type="protein sequence ID" value="MBB5787156.1"/>
    <property type="molecule type" value="Genomic_DNA"/>
</dbReference>
<dbReference type="SUPFAM" id="SSF53955">
    <property type="entry name" value="Lysozyme-like"/>
    <property type="match status" value="1"/>
</dbReference>
<feature type="compositionally biased region" description="Basic residues" evidence="14">
    <location>
        <begin position="1"/>
        <end position="11"/>
    </location>
</feature>
<dbReference type="Pfam" id="PF00905">
    <property type="entry name" value="Transpeptidase"/>
    <property type="match status" value="1"/>
</dbReference>
<sequence length="817" mass="84801">MTNQGRRRAGGRARTAASSNAASRTAASAGAVPSATPGGGGNGGGRRYAAGRNGKKDAKGKRKGWRRFVSWKAFGLYALGMMLLGVAGVSIAYAMTDIPEANAFARSEATIVYWADGKTELGRFSAENRETVDISEIPQACQDAVVAAEDRSFYENNGFDPVGIMRAGIGYIQNNGSTAAGGGSTITQQYVKNYYLTQDQSLTRKVQELFIAVKIDQQLDKDDILASYLNTIWFGRGGLYGIQTASRSYFGKPVSELDVTQCAALAAILRSPPRYDPTSGPENTERFERRFQYVVDGMVDIGKLDAATAETLVPPAVVPEQNTNLYGGPNGYLLRQVRDELIDNGFTEEQIDTGGLRVVSTFDAKAQTAAIRAVDAERPKEHADGVRVGLAAVVPGDGAVVAMYGGADYVTQPFNDAIDASIQGGSTVKPFTLAAALGQGISLESRYSGNTLTDPILGPPVHNQGDEEYGEAIDLVTATENSMNTAYVDLAMDIGPDTIVDTQLASGLSYAADEESELRDDPRVTIGIGHVRPIDMAESYATLAAGGRHADWYTVRSVTEPGGNVPYRVEPAPETVLDSGVVADTTFALNQVVENGSGREAQNLERPAAGKTGTHEDLTAWFSGYVPQLAASVAIFRGDGETAGTVSLDGVDGMDTFTGGAFPARIWTAFMSGALEGVEVQEFPEPAEVGEAVNPSPTPTPTPTDDPGDEDDNGDNGNGNDGGDDNGNNGGGNGGDDSGSDESGDGGTDSGDGGDGDASGNEWAGTEGGTDGGTDGGADGGTDPPTDEPTDEPTGDPNGNNGGGNGGAWGDAGGADR</sequence>
<dbReference type="Gene3D" id="1.10.3810.10">
    <property type="entry name" value="Biosynthetic peptidoglycan transglycosylase-like"/>
    <property type="match status" value="1"/>
</dbReference>
<feature type="compositionally biased region" description="Gly residues" evidence="14">
    <location>
        <begin position="728"/>
        <end position="737"/>
    </location>
</feature>
<feature type="compositionally biased region" description="Gly residues" evidence="14">
    <location>
        <begin position="745"/>
        <end position="757"/>
    </location>
</feature>
<evidence type="ECO:0000256" key="12">
    <source>
        <dbReference type="ARBA" id="ARBA00034000"/>
    </source>
</evidence>
<keyword evidence="4" id="KW-0645">Protease</keyword>
<feature type="transmembrane region" description="Helical" evidence="15">
    <location>
        <begin position="69"/>
        <end position="95"/>
    </location>
</feature>
<evidence type="ECO:0000313" key="18">
    <source>
        <dbReference type="EMBL" id="MBB5787156.1"/>
    </source>
</evidence>
<feature type="compositionally biased region" description="Gly residues" evidence="14">
    <location>
        <begin position="766"/>
        <end position="780"/>
    </location>
</feature>
<feature type="compositionally biased region" description="Acidic residues" evidence="14">
    <location>
        <begin position="785"/>
        <end position="794"/>
    </location>
</feature>
<evidence type="ECO:0000259" key="17">
    <source>
        <dbReference type="Pfam" id="PF00912"/>
    </source>
</evidence>
<keyword evidence="19" id="KW-1185">Reference proteome</keyword>
<dbReference type="AlphaFoldDB" id="A0A7W9GP32"/>
<evidence type="ECO:0000256" key="11">
    <source>
        <dbReference type="ARBA" id="ARBA00023316"/>
    </source>
</evidence>
<dbReference type="GO" id="GO:0008658">
    <property type="term" value="F:penicillin binding"/>
    <property type="evidence" value="ECO:0007669"/>
    <property type="project" value="InterPro"/>
</dbReference>
<dbReference type="FunFam" id="1.10.3810.10:FF:000001">
    <property type="entry name" value="Penicillin-binding protein 1A"/>
    <property type="match status" value="1"/>
</dbReference>
<dbReference type="GO" id="GO:0006508">
    <property type="term" value="P:proteolysis"/>
    <property type="evidence" value="ECO:0007669"/>
    <property type="project" value="UniProtKB-KW"/>
</dbReference>
<dbReference type="InterPro" id="IPR036950">
    <property type="entry name" value="PBP_transglycosylase"/>
</dbReference>
<evidence type="ECO:0000256" key="6">
    <source>
        <dbReference type="ARBA" id="ARBA00022679"/>
    </source>
</evidence>
<keyword evidence="5" id="KW-0328">Glycosyltransferase</keyword>
<dbReference type="SUPFAM" id="SSF56601">
    <property type="entry name" value="beta-lactamase/transpeptidase-like"/>
    <property type="match status" value="1"/>
</dbReference>
<dbReference type="PANTHER" id="PTHR32282:SF34">
    <property type="entry name" value="PENICILLIN-BINDING PROTEIN 1A"/>
    <property type="match status" value="1"/>
</dbReference>
<comment type="catalytic activity">
    <reaction evidence="12">
        <text>Preferential cleavage: (Ac)2-L-Lys-D-Ala-|-D-Ala. Also transpeptidation of peptidyl-alanyl moieties that are N-acyl substituents of D-alanine.</text>
        <dbReference type="EC" id="3.4.16.4"/>
    </reaction>
</comment>
<dbReference type="InterPro" id="IPR012338">
    <property type="entry name" value="Beta-lactam/transpept-like"/>
</dbReference>
<evidence type="ECO:0000256" key="9">
    <source>
        <dbReference type="ARBA" id="ARBA00022984"/>
    </source>
</evidence>
<feature type="domain" description="Glycosyl transferase family 51" evidence="17">
    <location>
        <begin position="120"/>
        <end position="298"/>
    </location>
</feature>
<dbReference type="Pfam" id="PF00912">
    <property type="entry name" value="Transgly"/>
    <property type="match status" value="1"/>
</dbReference>
<evidence type="ECO:0000256" key="14">
    <source>
        <dbReference type="SAM" id="MobiDB-lite"/>
    </source>
</evidence>
<dbReference type="PANTHER" id="PTHR32282">
    <property type="entry name" value="BINDING PROTEIN TRANSPEPTIDASE, PUTATIVE-RELATED"/>
    <property type="match status" value="1"/>
</dbReference>
<keyword evidence="3 18" id="KW-0121">Carboxypeptidase</keyword>
<keyword evidence="15" id="KW-0812">Transmembrane</keyword>
<comment type="caution">
    <text evidence="18">The sequence shown here is derived from an EMBL/GenBank/DDBJ whole genome shotgun (WGS) entry which is preliminary data.</text>
</comment>
<comment type="catalytic activity">
    <reaction evidence="13">
        <text>[GlcNAc-(1-&gt;4)-Mur2Ac(oyl-L-Ala-gamma-D-Glu-L-Lys-D-Ala-D-Ala)](n)-di-trans,octa-cis-undecaprenyl diphosphate + beta-D-GlcNAc-(1-&gt;4)-Mur2Ac(oyl-L-Ala-gamma-D-Glu-L-Lys-D-Ala-D-Ala)-di-trans,octa-cis-undecaprenyl diphosphate = [GlcNAc-(1-&gt;4)-Mur2Ac(oyl-L-Ala-gamma-D-Glu-L-Lys-D-Ala-D-Ala)](n+1)-di-trans,octa-cis-undecaprenyl diphosphate + di-trans,octa-cis-undecaprenyl diphosphate + H(+)</text>
        <dbReference type="Rhea" id="RHEA:23708"/>
        <dbReference type="Rhea" id="RHEA-COMP:9602"/>
        <dbReference type="Rhea" id="RHEA-COMP:9603"/>
        <dbReference type="ChEBI" id="CHEBI:15378"/>
        <dbReference type="ChEBI" id="CHEBI:58405"/>
        <dbReference type="ChEBI" id="CHEBI:60033"/>
        <dbReference type="ChEBI" id="CHEBI:78435"/>
        <dbReference type="EC" id="2.4.99.28"/>
    </reaction>
</comment>
<dbReference type="Gene3D" id="3.40.710.10">
    <property type="entry name" value="DD-peptidase/beta-lactamase superfamily"/>
    <property type="match status" value="1"/>
</dbReference>
<comment type="similarity">
    <text evidence="2">In the N-terminal section; belongs to the glycosyltransferase 51 family.</text>
</comment>
<organism evidence="18 19">
    <name type="scientific">Jiangella mangrovi</name>
    <dbReference type="NCBI Taxonomy" id="1524084"/>
    <lineage>
        <taxon>Bacteria</taxon>
        <taxon>Bacillati</taxon>
        <taxon>Actinomycetota</taxon>
        <taxon>Actinomycetes</taxon>
        <taxon>Jiangellales</taxon>
        <taxon>Jiangellaceae</taxon>
        <taxon>Jiangella</taxon>
    </lineage>
</organism>
<feature type="compositionally biased region" description="Gly residues" evidence="14">
    <location>
        <begin position="37"/>
        <end position="46"/>
    </location>
</feature>
<keyword evidence="11" id="KW-0961">Cell wall biogenesis/degradation</keyword>
<evidence type="ECO:0000256" key="2">
    <source>
        <dbReference type="ARBA" id="ARBA00007739"/>
    </source>
</evidence>
<keyword evidence="8" id="KW-0133">Cell shape</keyword>
<dbReference type="InterPro" id="IPR001460">
    <property type="entry name" value="PCN-bd_Tpept"/>
</dbReference>
<dbReference type="RefSeq" id="WP_184821036.1">
    <property type="nucleotide sequence ID" value="NZ_JACHMM010000001.1"/>
</dbReference>
<feature type="compositionally biased region" description="Low complexity" evidence="14">
    <location>
        <begin position="12"/>
        <end position="31"/>
    </location>
</feature>
<evidence type="ECO:0000256" key="3">
    <source>
        <dbReference type="ARBA" id="ARBA00022645"/>
    </source>
</evidence>
<name>A0A7W9GP32_9ACTN</name>
<evidence type="ECO:0000256" key="4">
    <source>
        <dbReference type="ARBA" id="ARBA00022670"/>
    </source>
</evidence>
<evidence type="ECO:0000256" key="15">
    <source>
        <dbReference type="SAM" id="Phobius"/>
    </source>
</evidence>
<feature type="region of interest" description="Disordered" evidence="14">
    <location>
        <begin position="1"/>
        <end position="59"/>
    </location>
</feature>
<feature type="domain" description="Penicillin-binding protein transpeptidase" evidence="16">
    <location>
        <begin position="395"/>
        <end position="632"/>
    </location>
</feature>
<proteinExistence type="inferred from homology"/>
<evidence type="ECO:0000256" key="10">
    <source>
        <dbReference type="ARBA" id="ARBA00023268"/>
    </source>
</evidence>
<evidence type="ECO:0000259" key="16">
    <source>
        <dbReference type="Pfam" id="PF00905"/>
    </source>
</evidence>
<dbReference type="GO" id="GO:0009252">
    <property type="term" value="P:peptidoglycan biosynthetic process"/>
    <property type="evidence" value="ECO:0007669"/>
    <property type="project" value="UniProtKB-KW"/>
</dbReference>
<keyword evidence="15" id="KW-0472">Membrane</keyword>
<dbReference type="GO" id="GO:0008360">
    <property type="term" value="P:regulation of cell shape"/>
    <property type="evidence" value="ECO:0007669"/>
    <property type="project" value="UniProtKB-KW"/>
</dbReference>
<reference evidence="18 19" key="1">
    <citation type="submission" date="2020-08" db="EMBL/GenBank/DDBJ databases">
        <title>Sequencing the genomes of 1000 actinobacteria strains.</title>
        <authorList>
            <person name="Klenk H.-P."/>
        </authorList>
    </citation>
    <scope>NUCLEOTIDE SEQUENCE [LARGE SCALE GENOMIC DNA]</scope>
    <source>
        <strain evidence="18 19">DSM 102122</strain>
    </source>
</reference>
<dbReference type="InterPro" id="IPR023346">
    <property type="entry name" value="Lysozyme-like_dom_sf"/>
</dbReference>
<accession>A0A7W9GP32</accession>
<dbReference type="GO" id="GO:0071555">
    <property type="term" value="P:cell wall organization"/>
    <property type="evidence" value="ECO:0007669"/>
    <property type="project" value="UniProtKB-KW"/>
</dbReference>
<dbReference type="InterPro" id="IPR050396">
    <property type="entry name" value="Glycosyltr_51/Transpeptidase"/>
</dbReference>
<keyword evidence="6" id="KW-0808">Transferase</keyword>
<dbReference type="GO" id="GO:0009002">
    <property type="term" value="F:serine-type D-Ala-D-Ala carboxypeptidase activity"/>
    <property type="evidence" value="ECO:0007669"/>
    <property type="project" value="UniProtKB-EC"/>
</dbReference>
<evidence type="ECO:0000256" key="8">
    <source>
        <dbReference type="ARBA" id="ARBA00022960"/>
    </source>
</evidence>
<feature type="region of interest" description="Disordered" evidence="14">
    <location>
        <begin position="688"/>
        <end position="817"/>
    </location>
</feature>
<evidence type="ECO:0000256" key="5">
    <source>
        <dbReference type="ARBA" id="ARBA00022676"/>
    </source>
</evidence>
<feature type="compositionally biased region" description="Gly residues" evidence="14">
    <location>
        <begin position="800"/>
        <end position="817"/>
    </location>
</feature>
<dbReference type="InterPro" id="IPR001264">
    <property type="entry name" value="Glyco_trans_51"/>
</dbReference>
<dbReference type="GO" id="GO:0008955">
    <property type="term" value="F:peptidoglycan glycosyltransferase activity"/>
    <property type="evidence" value="ECO:0007669"/>
    <property type="project" value="UniProtKB-EC"/>
</dbReference>
<evidence type="ECO:0000256" key="13">
    <source>
        <dbReference type="ARBA" id="ARBA00049902"/>
    </source>
</evidence>
<evidence type="ECO:0000256" key="1">
    <source>
        <dbReference type="ARBA" id="ARBA00007090"/>
    </source>
</evidence>
<keyword evidence="10" id="KW-0511">Multifunctional enzyme</keyword>
<gene>
    <name evidence="18" type="ORF">HD601_001731</name>
</gene>
<evidence type="ECO:0000256" key="7">
    <source>
        <dbReference type="ARBA" id="ARBA00022801"/>
    </source>
</evidence>
<evidence type="ECO:0000313" key="19">
    <source>
        <dbReference type="Proteomes" id="UP000542813"/>
    </source>
</evidence>
<dbReference type="Proteomes" id="UP000542813">
    <property type="component" value="Unassembled WGS sequence"/>
</dbReference>
<comment type="similarity">
    <text evidence="1">In the C-terminal section; belongs to the transpeptidase family.</text>
</comment>
<keyword evidence="7" id="KW-0378">Hydrolase</keyword>